<evidence type="ECO:0000256" key="3">
    <source>
        <dbReference type="ARBA" id="ARBA00022692"/>
    </source>
</evidence>
<dbReference type="PANTHER" id="PTHR43701:SF2">
    <property type="entry name" value="MEMBRANE TRANSPORTER PROTEIN YJNA-RELATED"/>
    <property type="match status" value="1"/>
</dbReference>
<comment type="caution">
    <text evidence="8">The sequence shown here is derived from an EMBL/GenBank/DDBJ whole genome shotgun (WGS) entry which is preliminary data.</text>
</comment>
<keyword evidence="4 6" id="KW-1133">Transmembrane helix</keyword>
<dbReference type="RefSeq" id="WP_344717668.1">
    <property type="nucleotide sequence ID" value="NZ_BAAAYG010000002.1"/>
</dbReference>
<keyword evidence="9" id="KW-1185">Reference proteome</keyword>
<keyword evidence="6" id="KW-1003">Cell membrane</keyword>
<feature type="transmembrane region" description="Helical" evidence="6">
    <location>
        <begin position="45"/>
        <end position="62"/>
    </location>
</feature>
<evidence type="ECO:0000256" key="6">
    <source>
        <dbReference type="RuleBase" id="RU363041"/>
    </source>
</evidence>
<name>A0ABP6R9L4_9MICC</name>
<comment type="similarity">
    <text evidence="2 6">Belongs to the 4-toluene sulfonate uptake permease (TSUP) (TC 2.A.102) family.</text>
</comment>
<evidence type="ECO:0000256" key="1">
    <source>
        <dbReference type="ARBA" id="ARBA00004141"/>
    </source>
</evidence>
<comment type="subcellular location">
    <subcellularLocation>
        <location evidence="6">Cell membrane</location>
        <topology evidence="6">Multi-pass membrane protein</topology>
    </subcellularLocation>
    <subcellularLocation>
        <location evidence="1">Membrane</location>
        <topology evidence="1">Multi-pass membrane protein</topology>
    </subcellularLocation>
</comment>
<dbReference type="EMBL" id="BAAAYG010000002">
    <property type="protein sequence ID" value="GAA3280275.1"/>
    <property type="molecule type" value="Genomic_DNA"/>
</dbReference>
<evidence type="ECO:0000256" key="2">
    <source>
        <dbReference type="ARBA" id="ARBA00009142"/>
    </source>
</evidence>
<gene>
    <name evidence="8" type="ORF">GCM10020260_04320</name>
</gene>
<reference evidence="9" key="1">
    <citation type="journal article" date="2019" name="Int. J. Syst. Evol. Microbiol.">
        <title>The Global Catalogue of Microorganisms (GCM) 10K type strain sequencing project: providing services to taxonomists for standard genome sequencing and annotation.</title>
        <authorList>
            <consortium name="The Broad Institute Genomics Platform"/>
            <consortium name="The Broad Institute Genome Sequencing Center for Infectious Disease"/>
            <person name="Wu L."/>
            <person name="Ma J."/>
        </authorList>
    </citation>
    <scope>NUCLEOTIDE SEQUENCE [LARGE SCALE GENOMIC DNA]</scope>
    <source>
        <strain evidence="9">JCM 11483</strain>
    </source>
</reference>
<evidence type="ECO:0000256" key="4">
    <source>
        <dbReference type="ARBA" id="ARBA00022989"/>
    </source>
</evidence>
<feature type="transmembrane region" description="Helical" evidence="6">
    <location>
        <begin position="99"/>
        <end position="116"/>
    </location>
</feature>
<feature type="transmembrane region" description="Helical" evidence="6">
    <location>
        <begin position="199"/>
        <end position="218"/>
    </location>
</feature>
<protein>
    <recommendedName>
        <fullName evidence="6">Probable membrane transporter protein</fullName>
    </recommendedName>
</protein>
<evidence type="ECO:0000313" key="8">
    <source>
        <dbReference type="EMBL" id="GAA3280275.1"/>
    </source>
</evidence>
<dbReference type="InterPro" id="IPR051598">
    <property type="entry name" value="TSUP/Inactive_protease-like"/>
</dbReference>
<organism evidence="8 9">
    <name type="scientific">Nesterenkonia halobia</name>
    <dbReference type="NCBI Taxonomy" id="37922"/>
    <lineage>
        <taxon>Bacteria</taxon>
        <taxon>Bacillati</taxon>
        <taxon>Actinomycetota</taxon>
        <taxon>Actinomycetes</taxon>
        <taxon>Micrococcales</taxon>
        <taxon>Micrococcaceae</taxon>
        <taxon>Nesterenkonia</taxon>
    </lineage>
</organism>
<dbReference type="PANTHER" id="PTHR43701">
    <property type="entry name" value="MEMBRANE TRANSPORTER PROTEIN MJ0441-RELATED"/>
    <property type="match status" value="1"/>
</dbReference>
<evidence type="ECO:0000313" key="9">
    <source>
        <dbReference type="Proteomes" id="UP001501736"/>
    </source>
</evidence>
<dbReference type="Pfam" id="PF01925">
    <property type="entry name" value="TauE"/>
    <property type="match status" value="1"/>
</dbReference>
<dbReference type="Proteomes" id="UP001501736">
    <property type="component" value="Unassembled WGS sequence"/>
</dbReference>
<evidence type="ECO:0000256" key="7">
    <source>
        <dbReference type="SAM" id="MobiDB-lite"/>
    </source>
</evidence>
<sequence length="311" mass="30922">MSLPPLVLALAAVVGVLLGLLGGGGTILAVPLLTYVAGMPTKEAMAASTVIVGVTAALSLAAPSRRGTVAWRTGALFGAATMAGAFGGGALGARLPDTLLMVLFAVLMAAAGLAMLRRRSTQRTRPTPGAVAVLGQGLGVGLLTGMVGAGGGFLIVPALVMLGGLSMPIAVSTSLLVIAMKSLTGMTGYLTTVSIDWPTTLLVTAAMVTGSLIGSSIARRVPASALTRSFGVLVLAMSLVVLAVELPGLWGLGAGFLVSVAGVALGSWSNTGSERGDDDEGSRPGSPAQDREPPQAGSRAARLGDQRRGGR</sequence>
<dbReference type="InterPro" id="IPR002781">
    <property type="entry name" value="TM_pro_TauE-like"/>
</dbReference>
<evidence type="ECO:0000256" key="5">
    <source>
        <dbReference type="ARBA" id="ARBA00023136"/>
    </source>
</evidence>
<proteinExistence type="inferred from homology"/>
<feature type="region of interest" description="Disordered" evidence="7">
    <location>
        <begin position="269"/>
        <end position="311"/>
    </location>
</feature>
<keyword evidence="3 6" id="KW-0812">Transmembrane</keyword>
<accession>A0ABP6R9L4</accession>
<feature type="transmembrane region" description="Helical" evidence="6">
    <location>
        <begin position="74"/>
        <end position="93"/>
    </location>
</feature>
<keyword evidence="5 6" id="KW-0472">Membrane</keyword>
<feature type="transmembrane region" description="Helical" evidence="6">
    <location>
        <begin position="225"/>
        <end position="244"/>
    </location>
</feature>
<feature type="compositionally biased region" description="Basic and acidic residues" evidence="7">
    <location>
        <begin position="302"/>
        <end position="311"/>
    </location>
</feature>